<reference evidence="2 3" key="1">
    <citation type="submission" date="2021-07" db="EMBL/GenBank/DDBJ databases">
        <title>The draft genome sequence of Sphingomicrobium sp. B8.</title>
        <authorList>
            <person name="Mu L."/>
        </authorList>
    </citation>
    <scope>NUCLEOTIDE SEQUENCE [LARGE SCALE GENOMIC DNA]</scope>
    <source>
        <strain evidence="2 3">B8</strain>
    </source>
</reference>
<feature type="signal peptide" evidence="1">
    <location>
        <begin position="1"/>
        <end position="25"/>
    </location>
</feature>
<name>A0ABS6V2Y9_9SPHN</name>
<accession>A0ABS6V2Y9</accession>
<organism evidence="2 3">
    <name type="scientific">Sphingomicrobium clamense</name>
    <dbReference type="NCBI Taxonomy" id="2851013"/>
    <lineage>
        <taxon>Bacteria</taxon>
        <taxon>Pseudomonadati</taxon>
        <taxon>Pseudomonadota</taxon>
        <taxon>Alphaproteobacteria</taxon>
        <taxon>Sphingomonadales</taxon>
        <taxon>Sphingomonadaceae</taxon>
        <taxon>Sphingomicrobium</taxon>
    </lineage>
</organism>
<evidence type="ECO:0000313" key="2">
    <source>
        <dbReference type="EMBL" id="MBW0143920.1"/>
    </source>
</evidence>
<proteinExistence type="predicted"/>
<dbReference type="RefSeq" id="WP_218631966.1">
    <property type="nucleotide sequence ID" value="NZ_JAHVAH010000001.1"/>
</dbReference>
<dbReference type="EMBL" id="JAHVAH010000001">
    <property type="protein sequence ID" value="MBW0143920.1"/>
    <property type="molecule type" value="Genomic_DNA"/>
</dbReference>
<keyword evidence="3" id="KW-1185">Reference proteome</keyword>
<keyword evidence="1" id="KW-0732">Signal</keyword>
<evidence type="ECO:0000313" key="3">
    <source>
        <dbReference type="Proteomes" id="UP000698028"/>
    </source>
</evidence>
<feature type="chain" id="PRO_5046506305" evidence="1">
    <location>
        <begin position="26"/>
        <end position="176"/>
    </location>
</feature>
<comment type="caution">
    <text evidence="2">The sequence shown here is derived from an EMBL/GenBank/DDBJ whole genome shotgun (WGS) entry which is preliminary data.</text>
</comment>
<dbReference type="InterPro" id="IPR025514">
    <property type="entry name" value="DUF4402"/>
</dbReference>
<dbReference type="Pfam" id="PF14352">
    <property type="entry name" value="DUF4402"/>
    <property type="match status" value="1"/>
</dbReference>
<evidence type="ECO:0000256" key="1">
    <source>
        <dbReference type="SAM" id="SignalP"/>
    </source>
</evidence>
<protein>
    <submittedName>
        <fullName evidence="2">DUF4402 domain-containing protein</fullName>
    </submittedName>
</protein>
<sequence>MNGVKAVFVALVGVILATVALPAAASAQCRLCETPTYSASSETQSDDVIGLEIEAGLDFDQLVVLGVGSGSAEIGTDGSRFAEGAVTAISSRAMVGMVTVRGEPGRRLDVQLPERITLYSTNGDRIVLEAIRHDLPESPRLDDYGRIEFRFGGRLLIDGGLEGDFRGDIAISVEYL</sequence>
<dbReference type="Proteomes" id="UP000698028">
    <property type="component" value="Unassembled WGS sequence"/>
</dbReference>
<gene>
    <name evidence="2" type="ORF">KTQ36_01255</name>
</gene>